<evidence type="ECO:0000256" key="1">
    <source>
        <dbReference type="ARBA" id="ARBA00005466"/>
    </source>
</evidence>
<dbReference type="PANTHER" id="PTHR42973:SF22">
    <property type="entry name" value="FAD-BINDING PCMH-TYPE DOMAIN-CONTAINING PROTEIN-RELATED"/>
    <property type="match status" value="1"/>
</dbReference>
<keyword evidence="4" id="KW-0560">Oxidoreductase</keyword>
<dbReference type="OrthoDB" id="2151789at2759"/>
<dbReference type="HOGENOM" id="CLU_018354_1_2_1"/>
<proteinExistence type="inferred from homology"/>
<sequence>MIRQMMEELTNPCYLDEQHPLPRPTKNDSPDVDQFLASLSTYFSLQEASLQPVCIVSPTATEDVATAIRTLSISANGDADSRCDFAIRSGGHAVTAGAANIAGGVTLDLRGLKSIHVSDDRSTARIGAGLTWGQVYAELDSHGLTVAGGRVGEVGVGGLTIGGGISYHSPRFGWTCDGVSNFEVVLADGSVINANEKENKGLLLALRGGSNNFGVVTRMDMSTFEQGPILGGMVGHSIDTIDAQLEALHRFNSADEYDEYASLITTVSYSSAKGAAITNSIEYTKAKERPAVFEPFLQIPSRYKSLKLRTMAQAAREQASFLQKNRRQVFSFSSQTFATVTHGSSLEMLNAAFLRWNQSLEAIRHVHNVAWMISFEPLPPNIYAHSPEPNSLGFGNKSGALMVTLLNAQWSHEADDYLIEETARELIARIEADARRLKEYDPFVYLNYAAPWQDPFAGYGSDSLERLKKTRDEVDPGHVFTIQVPGGFKIPA</sequence>
<dbReference type="InterPro" id="IPR016166">
    <property type="entry name" value="FAD-bd_PCMH"/>
</dbReference>
<organism evidence="6 7">
    <name type="scientific">Stachybotrys chartarum (strain CBS 109288 / IBT 7711)</name>
    <name type="common">Toxic black mold</name>
    <name type="synonym">Stilbospora chartarum</name>
    <dbReference type="NCBI Taxonomy" id="1280523"/>
    <lineage>
        <taxon>Eukaryota</taxon>
        <taxon>Fungi</taxon>
        <taxon>Dikarya</taxon>
        <taxon>Ascomycota</taxon>
        <taxon>Pezizomycotina</taxon>
        <taxon>Sordariomycetes</taxon>
        <taxon>Hypocreomycetidae</taxon>
        <taxon>Hypocreales</taxon>
        <taxon>Stachybotryaceae</taxon>
        <taxon>Stachybotrys</taxon>
    </lineage>
</organism>
<dbReference type="Proteomes" id="UP000028045">
    <property type="component" value="Unassembled WGS sequence"/>
</dbReference>
<dbReference type="InterPro" id="IPR050416">
    <property type="entry name" value="FAD-linked_Oxidoreductase"/>
</dbReference>
<accession>A0A084B889</accession>
<evidence type="ECO:0000313" key="6">
    <source>
        <dbReference type="EMBL" id="KEY73768.1"/>
    </source>
</evidence>
<reference evidence="6 7" key="1">
    <citation type="journal article" date="2014" name="BMC Genomics">
        <title>Comparative genome sequencing reveals chemotype-specific gene clusters in the toxigenic black mold Stachybotrys.</title>
        <authorList>
            <person name="Semeiks J."/>
            <person name="Borek D."/>
            <person name="Otwinowski Z."/>
            <person name="Grishin N.V."/>
        </authorList>
    </citation>
    <scope>NUCLEOTIDE SEQUENCE [LARGE SCALE GENOMIC DNA]</scope>
    <source>
        <strain evidence="7">CBS 109288 / IBT 7711</strain>
    </source>
</reference>
<keyword evidence="2" id="KW-0285">Flavoprotein</keyword>
<dbReference type="GO" id="GO:0016491">
    <property type="term" value="F:oxidoreductase activity"/>
    <property type="evidence" value="ECO:0007669"/>
    <property type="project" value="UniProtKB-KW"/>
</dbReference>
<evidence type="ECO:0000259" key="5">
    <source>
        <dbReference type="PROSITE" id="PS51387"/>
    </source>
</evidence>
<feature type="domain" description="FAD-binding PCMH-type" evidence="5">
    <location>
        <begin position="48"/>
        <end position="226"/>
    </location>
</feature>
<dbReference type="EMBL" id="KL647752">
    <property type="protein sequence ID" value="KEY73768.1"/>
    <property type="molecule type" value="Genomic_DNA"/>
</dbReference>
<dbReference type="InterPro" id="IPR016169">
    <property type="entry name" value="FAD-bd_PCMH_sub2"/>
</dbReference>
<dbReference type="SUPFAM" id="SSF56176">
    <property type="entry name" value="FAD-binding/transporter-associated domain-like"/>
    <property type="match status" value="1"/>
</dbReference>
<evidence type="ECO:0000256" key="3">
    <source>
        <dbReference type="ARBA" id="ARBA00022827"/>
    </source>
</evidence>
<dbReference type="InterPro" id="IPR006094">
    <property type="entry name" value="Oxid_FAD_bind_N"/>
</dbReference>
<dbReference type="PROSITE" id="PS51387">
    <property type="entry name" value="FAD_PCMH"/>
    <property type="match status" value="1"/>
</dbReference>
<keyword evidence="3" id="KW-0274">FAD</keyword>
<evidence type="ECO:0000256" key="4">
    <source>
        <dbReference type="ARBA" id="ARBA00023002"/>
    </source>
</evidence>
<dbReference type="AlphaFoldDB" id="A0A084B889"/>
<evidence type="ECO:0000313" key="7">
    <source>
        <dbReference type="Proteomes" id="UP000028045"/>
    </source>
</evidence>
<dbReference type="Gene3D" id="3.30.465.10">
    <property type="match status" value="1"/>
</dbReference>
<dbReference type="GO" id="GO:0071949">
    <property type="term" value="F:FAD binding"/>
    <property type="evidence" value="ECO:0007669"/>
    <property type="project" value="InterPro"/>
</dbReference>
<gene>
    <name evidence="6" type="ORF">S7711_03076</name>
</gene>
<name>A0A084B889_STACB</name>
<dbReference type="PANTHER" id="PTHR42973">
    <property type="entry name" value="BINDING OXIDOREDUCTASE, PUTATIVE (AFU_ORTHOLOGUE AFUA_1G17690)-RELATED"/>
    <property type="match status" value="1"/>
</dbReference>
<comment type="similarity">
    <text evidence="1">Belongs to the oxygen-dependent FAD-linked oxidoreductase family.</text>
</comment>
<evidence type="ECO:0000256" key="2">
    <source>
        <dbReference type="ARBA" id="ARBA00022630"/>
    </source>
</evidence>
<dbReference type="InterPro" id="IPR036318">
    <property type="entry name" value="FAD-bd_PCMH-like_sf"/>
</dbReference>
<keyword evidence="7" id="KW-1185">Reference proteome</keyword>
<protein>
    <recommendedName>
        <fullName evidence="5">FAD-binding PCMH-type domain-containing protein</fullName>
    </recommendedName>
</protein>
<dbReference type="Pfam" id="PF01565">
    <property type="entry name" value="FAD_binding_4"/>
    <property type="match status" value="1"/>
</dbReference>